<feature type="signal peptide" evidence="5">
    <location>
        <begin position="1"/>
        <end position="20"/>
    </location>
</feature>
<feature type="region of interest" description="Disordered" evidence="3">
    <location>
        <begin position="23"/>
        <end position="103"/>
    </location>
</feature>
<feature type="compositionally biased region" description="Low complexity" evidence="3">
    <location>
        <begin position="2334"/>
        <end position="2345"/>
    </location>
</feature>
<dbReference type="Pfam" id="PF00059">
    <property type="entry name" value="Lectin_C"/>
    <property type="match status" value="1"/>
</dbReference>
<dbReference type="InterPro" id="IPR050111">
    <property type="entry name" value="C-type_lectin/snaclec_domain"/>
</dbReference>
<feature type="domain" description="C-type lectin" evidence="6">
    <location>
        <begin position="116"/>
        <end position="228"/>
    </location>
</feature>
<reference evidence="8" key="1">
    <citation type="submission" date="2025-08" db="UniProtKB">
        <authorList>
            <consortium name="RefSeq"/>
        </authorList>
    </citation>
    <scope>IDENTIFICATION</scope>
    <source>
        <tissue evidence="8">Testes</tissue>
    </source>
</reference>
<dbReference type="InterPro" id="IPR018378">
    <property type="entry name" value="C-type_lectin_CS"/>
</dbReference>
<dbReference type="Pfam" id="PF12877">
    <property type="entry name" value="KIAA1549"/>
    <property type="match status" value="1"/>
</dbReference>
<feature type="compositionally biased region" description="Low complexity" evidence="3">
    <location>
        <begin position="80"/>
        <end position="94"/>
    </location>
</feature>
<dbReference type="SMART" id="SM00034">
    <property type="entry name" value="CLECT"/>
    <property type="match status" value="1"/>
</dbReference>
<evidence type="ECO:0000256" key="5">
    <source>
        <dbReference type="SAM" id="SignalP"/>
    </source>
</evidence>
<feature type="compositionally biased region" description="Low complexity" evidence="3">
    <location>
        <begin position="2428"/>
        <end position="2437"/>
    </location>
</feature>
<evidence type="ECO:0000313" key="7">
    <source>
        <dbReference type="Proteomes" id="UP000694865"/>
    </source>
</evidence>
<feature type="compositionally biased region" description="Polar residues" evidence="3">
    <location>
        <begin position="2443"/>
        <end position="2455"/>
    </location>
</feature>
<sequence length="2473" mass="267434">MKILLISMLALLLVVAMCNAGKRGNSSGHKHKDSKNKPGSNSVSTSKENRGSGSNKNKDSGSDSDKNKDSGSDSDKNKDSGSSSSSSSSGSSSRSDSDSGEQEEIITGPLCDCMDFKFFSNKKSWFDAKASCEDNLGRLAIVTNEELQAMIENQLQSNTLESGLWVGLSDVDIESEFIWDDGTKICYSNWADWAPATDGNDTDCVMIRGDNYQWQDADCYEPRGYICEFPALDIITRPIIKQSVPSPVERILNSRAVSNSINIANEATNQETVTILPTRSLQSTIDFIASDLPTAVELTPSSLFSTSMELESVSSTVTAVLSTQPTPELSSSILEALLSASATKIHPTFTQSVIQLSSSEGLQLSPSLSQMESSTGVESIIEPSTTFLLSPSAVSLPSSMESIPTSVVSMSDIVQASSTVKELTSLGTVVSTESISSPASYSFFEPTASGISSLVVEPSLLLSDSISLSNILSPTYSSQDVWTASDSYVASDSMVSTVLVSSFDLYPSVLTELASMSVISQTPDLSTTFTMFSESIILPTMSLEVSESNIITTVPSSIIKPTTWMTNSFIAPSESFTTESELSSMIPTISAMDSESEIFTIQPSSIIPSEFMTTEFVLSTVSMSPEVSESEFFTIIPTSIIPSFSEIMDASSVIIPTERFSSVLVPSESLTTESVLYTQSMSPEVSESELFTIIPTSTVPSSSETIDTSSVIIPTESFSSVLVPSESFTTESVLSTPSMSPAFSESELFTVIVPSSSETIDTSSVIISTASFSSVLVPSESLMTESVLYTQSMSPEVSESELFTIIPTSTVPSSSEIIDTSSVIISTESFSSVLVPRESLMTESVLYSQSMSPEVTESELFTIIPTSIVPSSSETIDVSSVIIPTESFSSVLVPSESLMTESVLSTPSMSPSVSESELFTIIPTSIVPSSSETIDASSVTIPTASFSSILVPSESFTTESVLSTPSMSPAFSESELFTIIVPSSSETIDTSSVIISTASFSSVLVPSESLMTESVLYTQSMSPEFSESELFTIIPTSIVPSSSKTMDTSSVIIPTASFSSVLVPSESFTTESVFSTPSMSPAVSESELFTIIPTSIVPFSSETIGASSVIIPTASFSSVLIPSESLTTESVLYTPSMSPEVSESELFTIIPTSIVPSSSETIIATASFSSVSIPSESLTTESVLYTPSMSPEVSASEFLTIIPTSTVPSSSETIDASSLTISSESISTLIVPSDSVLPTRVMFSSITELLSSIRPSKSLDISESELFTIHPSSIVPSSIETIDTSAVISPTESFSSGIGQSPVTSSSVSSGSLATFTMTTILPTILPTSVAASLTPSVSLESTSVLQSSMISTLTVSPSVVETESLSPISLKSTSVVMTTSVAISTSWLPTSSFPSTSSLITPSPSFSPTVQPTSITPSPVPPDEYILTMQIRIINGEPNDTTTWEKVENDLAILYDRGKQNLMIESSRRKRDVENNSSVMRDIFKVEYLNDYNASHLIGTKFSETEAFALKTLYDGTWNNLQYSEEIRHRREAGDNTTPAPVDTEVTITDLTPLGDDEFEVLFYVVDDGTPVPATKATEAYATMTTEEMSATLGQEVTASPTPYLQEETDNTLWIIIGVVAGVILLIIIIIIIYCCWKKKCCKSGKDEIASDSKTKTQKKGMTDKTTSIDMAGLRIDIERGEIITTSTNLNKHKPKTNGHVQETSIDKEFLEDANAIPKMDRTDKISLISESGDGDSLSIKARRIEDMPADRRPRSYGGLTTPVKLVSSYESLSSLVSMEQEGPDRDAGLFTHVALMNKIDEDAEGKTPPVRFKPSLQPEEDGMLNLANLPSLQQTPLVMSMDDDTKQIRMMKAAGVPKIWYKTKKDLDPEQLKEEIEKWKLKRKEKEKLRKEKEKKRAERRKRREQGLQGVDNPSREIEREAWLAAQPELEAILGEDPSPATKKYLRRMQESHSDRWKKHPHKAMPSTTIPNAEAPQFNVKKLGRNMRAKPNKVSADTVAQPGQENVQLLNVRPIGTIPREGAYWGETVDVPVYAAVPMQSDYAWMPQVTDLGGSQQLPQQYMQQPLPQQYMQQEIPLQQMPQQMQQQLFQPVDTHPIYQEQLELQRLQDEMENQRRREQEKAEINRLLDEAFSLTNTPLPISQGFSPSSGIDISPRSGSSGIAPGIILDPASLERTPKNPSMIPGAVSTGNIFPNQIGSLPRSGSYSDNNFSHQFGMPTTDVGYTPLGSVPRQSMFPHQQQSQNIFPVQQSPMLQRHQPLIQPQPQYGTAAPQNVSQGLAGRRSLNPGAEQLERENASLSEQLRLQRLQLDNTLSELGQAQSRLQHLGEGSSSRDSPLSHLSRLQRKVAPAASLYRPEELAGPAEGWSTTKGHRGPDGRTSLTDSIISSSQPHGSGSTRHQSAERQRSPVSSKGDDVITDGQEGSGRSRSSSSGKEPHLTSASIPGVSSSDTLTREQREAIIQGMKNYEV</sequence>
<dbReference type="InterPro" id="IPR024606">
    <property type="entry name" value="KIAA1549"/>
</dbReference>
<gene>
    <name evidence="8" type="primary">LOC100371670</name>
</gene>
<feature type="compositionally biased region" description="Polar residues" evidence="3">
    <location>
        <begin position="2140"/>
        <end position="2163"/>
    </location>
</feature>
<protein>
    <submittedName>
        <fullName evidence="8">Uncharacterized threonine-rich GPI-anchored glycoprotein PJ4664.02-like</fullName>
    </submittedName>
</protein>
<keyword evidence="4" id="KW-1133">Transmembrane helix</keyword>
<feature type="compositionally biased region" description="Basic and acidic residues" evidence="3">
    <location>
        <begin position="56"/>
        <end position="79"/>
    </location>
</feature>
<feature type="transmembrane region" description="Helical" evidence="4">
    <location>
        <begin position="1614"/>
        <end position="1638"/>
    </location>
</feature>
<dbReference type="InterPro" id="IPR016187">
    <property type="entry name" value="CTDL_fold"/>
</dbReference>
<organism evidence="7 8">
    <name type="scientific">Saccoglossus kowalevskii</name>
    <name type="common">Acorn worm</name>
    <dbReference type="NCBI Taxonomy" id="10224"/>
    <lineage>
        <taxon>Eukaryota</taxon>
        <taxon>Metazoa</taxon>
        <taxon>Hemichordata</taxon>
        <taxon>Enteropneusta</taxon>
        <taxon>Harrimaniidae</taxon>
        <taxon>Saccoglossus</taxon>
    </lineage>
</organism>
<feature type="compositionally biased region" description="Polar residues" evidence="3">
    <location>
        <begin position="37"/>
        <end position="46"/>
    </location>
</feature>
<feature type="compositionally biased region" description="Polar residues" evidence="3">
    <location>
        <begin position="2383"/>
        <end position="2403"/>
    </location>
</feature>
<feature type="region of interest" description="Disordered" evidence="3">
    <location>
        <begin position="2327"/>
        <end position="2461"/>
    </location>
</feature>
<feature type="chain" id="PRO_5045824824" evidence="5">
    <location>
        <begin position="21"/>
        <end position="2473"/>
    </location>
</feature>
<feature type="region of interest" description="Disordered" evidence="3">
    <location>
        <begin position="2140"/>
        <end position="2169"/>
    </location>
</feature>
<evidence type="ECO:0000256" key="4">
    <source>
        <dbReference type="SAM" id="Phobius"/>
    </source>
</evidence>
<dbReference type="RefSeq" id="XP_006816225.1">
    <property type="nucleotide sequence ID" value="XM_006816162.1"/>
</dbReference>
<keyword evidence="1" id="KW-1015">Disulfide bond</keyword>
<feature type="coiled-coil region" evidence="2">
    <location>
        <begin position="2100"/>
        <end position="2140"/>
    </location>
</feature>
<evidence type="ECO:0000313" key="8">
    <source>
        <dbReference type="RefSeq" id="XP_006816225.1"/>
    </source>
</evidence>
<dbReference type="Proteomes" id="UP000694865">
    <property type="component" value="Unplaced"/>
</dbReference>
<dbReference type="Gene3D" id="3.10.100.10">
    <property type="entry name" value="Mannose-Binding Protein A, subunit A"/>
    <property type="match status" value="1"/>
</dbReference>
<keyword evidence="2" id="KW-0175">Coiled coil</keyword>
<feature type="region of interest" description="Disordered" evidence="3">
    <location>
        <begin position="1888"/>
        <end position="1914"/>
    </location>
</feature>
<dbReference type="PANTHER" id="PTHR22803">
    <property type="entry name" value="MANNOSE, PHOSPHOLIPASE, LECTIN RECEPTOR RELATED"/>
    <property type="match status" value="1"/>
</dbReference>
<evidence type="ECO:0000256" key="2">
    <source>
        <dbReference type="SAM" id="Coils"/>
    </source>
</evidence>
<keyword evidence="4" id="KW-0812">Transmembrane</keyword>
<keyword evidence="7" id="KW-1185">Reference proteome</keyword>
<keyword evidence="5" id="KW-0732">Signal</keyword>
<proteinExistence type="predicted"/>
<feature type="compositionally biased region" description="Polar residues" evidence="3">
    <location>
        <begin position="2267"/>
        <end position="2280"/>
    </location>
</feature>
<dbReference type="GeneID" id="100371670"/>
<feature type="compositionally biased region" description="Basic and acidic residues" evidence="3">
    <location>
        <begin position="1888"/>
        <end position="1899"/>
    </location>
</feature>
<dbReference type="PROSITE" id="PS00615">
    <property type="entry name" value="C_TYPE_LECTIN_1"/>
    <property type="match status" value="1"/>
</dbReference>
<keyword evidence="4" id="KW-0472">Membrane</keyword>
<dbReference type="PROSITE" id="PS50041">
    <property type="entry name" value="C_TYPE_LECTIN_2"/>
    <property type="match status" value="1"/>
</dbReference>
<dbReference type="InterPro" id="IPR016186">
    <property type="entry name" value="C-type_lectin-like/link_sf"/>
</dbReference>
<name>A0ABM0M884_SACKO</name>
<feature type="region of interest" description="Disordered" evidence="3">
    <location>
        <begin position="2225"/>
        <end position="2245"/>
    </location>
</feature>
<feature type="region of interest" description="Disordered" evidence="3">
    <location>
        <begin position="2267"/>
        <end position="2286"/>
    </location>
</feature>
<dbReference type="InterPro" id="IPR001304">
    <property type="entry name" value="C-type_lectin-like"/>
</dbReference>
<dbReference type="SUPFAM" id="SSF56436">
    <property type="entry name" value="C-type lectin-like"/>
    <property type="match status" value="1"/>
</dbReference>
<evidence type="ECO:0000259" key="6">
    <source>
        <dbReference type="PROSITE" id="PS50041"/>
    </source>
</evidence>
<accession>A0ABM0M884</accession>
<dbReference type="CDD" id="cd00037">
    <property type="entry name" value="CLECT"/>
    <property type="match status" value="1"/>
</dbReference>
<evidence type="ECO:0000256" key="3">
    <source>
        <dbReference type="SAM" id="MobiDB-lite"/>
    </source>
</evidence>
<evidence type="ECO:0000256" key="1">
    <source>
        <dbReference type="ARBA" id="ARBA00023157"/>
    </source>
</evidence>